<keyword evidence="4" id="KW-0479">Metal-binding</keyword>
<keyword evidence="5" id="KW-0255">Endonuclease</keyword>
<evidence type="ECO:0008006" key="9">
    <source>
        <dbReference type="Google" id="ProtNLM"/>
    </source>
</evidence>
<dbReference type="GO" id="GO:0004519">
    <property type="term" value="F:endonuclease activity"/>
    <property type="evidence" value="ECO:0007669"/>
    <property type="project" value="UniProtKB-KW"/>
</dbReference>
<evidence type="ECO:0000256" key="7">
    <source>
        <dbReference type="ARBA" id="ARBA00022833"/>
    </source>
</evidence>
<dbReference type="GO" id="GO:0004222">
    <property type="term" value="F:metalloendopeptidase activity"/>
    <property type="evidence" value="ECO:0007669"/>
    <property type="project" value="InterPro"/>
</dbReference>
<protein>
    <recommendedName>
        <fullName evidence="9">rRNA maturation RNase YbeY</fullName>
    </recommendedName>
</protein>
<accession>A0A382NHZ1</accession>
<evidence type="ECO:0000313" key="8">
    <source>
        <dbReference type="EMBL" id="SVC59935.1"/>
    </source>
</evidence>
<keyword evidence="6" id="KW-0378">Hydrolase</keyword>
<dbReference type="GO" id="GO:0046872">
    <property type="term" value="F:metal ion binding"/>
    <property type="evidence" value="ECO:0007669"/>
    <property type="project" value="UniProtKB-KW"/>
</dbReference>
<organism evidence="8">
    <name type="scientific">marine metagenome</name>
    <dbReference type="NCBI Taxonomy" id="408172"/>
    <lineage>
        <taxon>unclassified sequences</taxon>
        <taxon>metagenomes</taxon>
        <taxon>ecological metagenomes</taxon>
    </lineage>
</organism>
<evidence type="ECO:0000256" key="6">
    <source>
        <dbReference type="ARBA" id="ARBA00022801"/>
    </source>
</evidence>
<feature type="non-terminal residue" evidence="8">
    <location>
        <position position="86"/>
    </location>
</feature>
<comment type="similarity">
    <text evidence="2">Belongs to the endoribonuclease YbeY family.</text>
</comment>
<dbReference type="EMBL" id="UINC01100127">
    <property type="protein sequence ID" value="SVC59935.1"/>
    <property type="molecule type" value="Genomic_DNA"/>
</dbReference>
<dbReference type="GO" id="GO:0006364">
    <property type="term" value="P:rRNA processing"/>
    <property type="evidence" value="ECO:0007669"/>
    <property type="project" value="InterPro"/>
</dbReference>
<evidence type="ECO:0000256" key="1">
    <source>
        <dbReference type="ARBA" id="ARBA00001947"/>
    </source>
</evidence>
<dbReference type="InterPro" id="IPR023091">
    <property type="entry name" value="MetalPrtase_cat_dom_sf_prd"/>
</dbReference>
<name>A0A382NHZ1_9ZZZZ</name>
<evidence type="ECO:0000256" key="4">
    <source>
        <dbReference type="ARBA" id="ARBA00022723"/>
    </source>
</evidence>
<dbReference type="AlphaFoldDB" id="A0A382NHZ1"/>
<comment type="cofactor">
    <cofactor evidence="1">
        <name>Zn(2+)</name>
        <dbReference type="ChEBI" id="CHEBI:29105"/>
    </cofactor>
</comment>
<evidence type="ECO:0000256" key="3">
    <source>
        <dbReference type="ARBA" id="ARBA00022722"/>
    </source>
</evidence>
<proteinExistence type="inferred from homology"/>
<dbReference type="Gene3D" id="3.40.390.30">
    <property type="entry name" value="Metalloproteases ('zincins'), catalytic domain"/>
    <property type="match status" value="1"/>
</dbReference>
<evidence type="ECO:0000256" key="5">
    <source>
        <dbReference type="ARBA" id="ARBA00022759"/>
    </source>
</evidence>
<dbReference type="NCBIfam" id="TIGR00043">
    <property type="entry name" value="rRNA maturation RNase YbeY"/>
    <property type="match status" value="1"/>
</dbReference>
<sequence length="86" mass="9744">MNLMIDIQKISNLNSVPENDSIIKWTKKALDKKHKGAEIVIRIVDADESRELNKIWCKKNYATNVLSFPVSEPIQQAPNILGDVVI</sequence>
<keyword evidence="3" id="KW-0540">Nuclease</keyword>
<gene>
    <name evidence="8" type="ORF">METZ01_LOCUS312789</name>
</gene>
<evidence type="ECO:0000256" key="2">
    <source>
        <dbReference type="ARBA" id="ARBA00010875"/>
    </source>
</evidence>
<dbReference type="Pfam" id="PF02130">
    <property type="entry name" value="YbeY"/>
    <property type="match status" value="1"/>
</dbReference>
<dbReference type="InterPro" id="IPR002036">
    <property type="entry name" value="YbeY"/>
</dbReference>
<keyword evidence="7" id="KW-0862">Zinc</keyword>
<reference evidence="8" key="1">
    <citation type="submission" date="2018-05" db="EMBL/GenBank/DDBJ databases">
        <authorList>
            <person name="Lanie J.A."/>
            <person name="Ng W.-L."/>
            <person name="Kazmierczak K.M."/>
            <person name="Andrzejewski T.M."/>
            <person name="Davidsen T.M."/>
            <person name="Wayne K.J."/>
            <person name="Tettelin H."/>
            <person name="Glass J.I."/>
            <person name="Rusch D."/>
            <person name="Podicherti R."/>
            <person name="Tsui H.-C.T."/>
            <person name="Winkler M.E."/>
        </authorList>
    </citation>
    <scope>NUCLEOTIDE SEQUENCE</scope>
</reference>
<dbReference type="SUPFAM" id="SSF55486">
    <property type="entry name" value="Metalloproteases ('zincins'), catalytic domain"/>
    <property type="match status" value="1"/>
</dbReference>